<proteinExistence type="predicted"/>
<dbReference type="KEGG" id="lsp:Bsph_2175"/>
<evidence type="ECO:0000313" key="2">
    <source>
        <dbReference type="Proteomes" id="UP000002164"/>
    </source>
</evidence>
<reference evidence="1 2" key="1">
    <citation type="journal article" date="2008" name="J. Bacteriol.">
        <title>Complete genome sequence of the mosquitocidal bacterium Bacillus sphaericus C3-41 and comparison with those of closely related Bacillus species.</title>
        <authorList>
            <person name="Hu X."/>
            <person name="Fan W."/>
            <person name="Han B."/>
            <person name="Liu H."/>
            <person name="Zheng D."/>
            <person name="Li Q."/>
            <person name="Dong W."/>
            <person name="Yan J."/>
            <person name="Gao M."/>
            <person name="Berry C."/>
            <person name="Yuan Z."/>
        </authorList>
    </citation>
    <scope>NUCLEOTIDE SEQUENCE [LARGE SCALE GENOMIC DNA]</scope>
    <source>
        <strain evidence="1 2">C3-41</strain>
    </source>
</reference>
<dbReference type="Proteomes" id="UP000002164">
    <property type="component" value="Chromosome"/>
</dbReference>
<evidence type="ECO:0000313" key="1">
    <source>
        <dbReference type="EMBL" id="ACA39746.1"/>
    </source>
</evidence>
<dbReference type="EMBL" id="CP000817">
    <property type="protein sequence ID" value="ACA39746.1"/>
    <property type="molecule type" value="Genomic_DNA"/>
</dbReference>
<organism evidence="1 2">
    <name type="scientific">Lysinibacillus sphaericus (strain C3-41)</name>
    <dbReference type="NCBI Taxonomy" id="444177"/>
    <lineage>
        <taxon>Bacteria</taxon>
        <taxon>Bacillati</taxon>
        <taxon>Bacillota</taxon>
        <taxon>Bacilli</taxon>
        <taxon>Bacillales</taxon>
        <taxon>Bacillaceae</taxon>
        <taxon>Lysinibacillus</taxon>
    </lineage>
</organism>
<dbReference type="EnsemblBacteria" id="ACA39746">
    <property type="protein sequence ID" value="ACA39746"/>
    <property type="gene ID" value="Bsph_2175"/>
</dbReference>
<dbReference type="AlphaFoldDB" id="B1HV35"/>
<name>B1HV35_LYSSC</name>
<gene>
    <name evidence="1" type="ordered locus">Bsph_2175</name>
</gene>
<protein>
    <submittedName>
        <fullName evidence="1">Uncharacterized protein</fullName>
    </submittedName>
</protein>
<sequence length="51" mass="5794">MTLSIFTINIFFINTLGYKDNPFTMIVGVQSNSKYRPVSSVEFGFKPENSI</sequence>
<dbReference type="HOGENOM" id="CLU_3100500_0_0_9"/>
<accession>B1HV35</accession>